<name>A0ACB7Y9K6_9ERIC</name>
<dbReference type="Proteomes" id="UP000828048">
    <property type="component" value="Chromosome 7"/>
</dbReference>
<dbReference type="EMBL" id="CM037157">
    <property type="protein sequence ID" value="KAH7849942.1"/>
    <property type="molecule type" value="Genomic_DNA"/>
</dbReference>
<organism evidence="1 2">
    <name type="scientific">Vaccinium darrowii</name>
    <dbReference type="NCBI Taxonomy" id="229202"/>
    <lineage>
        <taxon>Eukaryota</taxon>
        <taxon>Viridiplantae</taxon>
        <taxon>Streptophyta</taxon>
        <taxon>Embryophyta</taxon>
        <taxon>Tracheophyta</taxon>
        <taxon>Spermatophyta</taxon>
        <taxon>Magnoliopsida</taxon>
        <taxon>eudicotyledons</taxon>
        <taxon>Gunneridae</taxon>
        <taxon>Pentapetalae</taxon>
        <taxon>asterids</taxon>
        <taxon>Ericales</taxon>
        <taxon>Ericaceae</taxon>
        <taxon>Vaccinioideae</taxon>
        <taxon>Vaccinieae</taxon>
        <taxon>Vaccinium</taxon>
    </lineage>
</organism>
<evidence type="ECO:0000313" key="1">
    <source>
        <dbReference type="EMBL" id="KAH7849942.1"/>
    </source>
</evidence>
<sequence>MVESVLTSAAEGILNSLISLATQQITLAWGFKKDLQKLNRRLTNIQALLRDAESKRIELHSFKNWLKSLEAGTCRAENVMDELAYEALRREIETQKSPANHISERMRSGLGEGGRQTTFCASGFHPDGNCSCDSLFMGEESSTFASISRIVMLSEALFEVLDEIHIQPLSLSLSMLSVPAPESVVNLFPVKNHKRSYATESESSDVEQCYICLVEYEEVDKIRVLPCHHEYHMSCVDNGLKKYTVYAHSADTTFLKVSMRVLLQMLKFQLNEPAVHIHINMSTSSRFITSCQDYIFALDVVPV</sequence>
<proteinExistence type="predicted"/>
<evidence type="ECO:0000313" key="2">
    <source>
        <dbReference type="Proteomes" id="UP000828048"/>
    </source>
</evidence>
<keyword evidence="2" id="KW-1185">Reference proteome</keyword>
<reference evidence="1 2" key="1">
    <citation type="journal article" date="2021" name="Hortic Res">
        <title>High-quality reference genome and annotation aids understanding of berry development for evergreen blueberry (Vaccinium darrowii).</title>
        <authorList>
            <person name="Yu J."/>
            <person name="Hulse-Kemp A.M."/>
            <person name="Babiker E."/>
            <person name="Staton M."/>
        </authorList>
    </citation>
    <scope>NUCLEOTIDE SEQUENCE [LARGE SCALE GENOMIC DNA]</scope>
    <source>
        <strain evidence="2">cv. NJ 8807/NJ 8810</strain>
        <tissue evidence="1">Young leaf</tissue>
    </source>
</reference>
<comment type="caution">
    <text evidence="1">The sequence shown here is derived from an EMBL/GenBank/DDBJ whole genome shotgun (WGS) entry which is preliminary data.</text>
</comment>
<protein>
    <submittedName>
        <fullName evidence="1">Uncharacterized protein</fullName>
    </submittedName>
</protein>
<gene>
    <name evidence="1" type="ORF">Vadar_025359</name>
</gene>
<accession>A0ACB7Y9K6</accession>